<dbReference type="InterPro" id="IPR000182">
    <property type="entry name" value="GNAT_dom"/>
</dbReference>
<dbReference type="Gene3D" id="3.40.630.30">
    <property type="match status" value="1"/>
</dbReference>
<evidence type="ECO:0000313" key="3">
    <source>
        <dbReference type="Proteomes" id="UP000450000"/>
    </source>
</evidence>
<name>A0A6N7KVW5_9ACTN</name>
<dbReference type="EMBL" id="WBOF01000001">
    <property type="protein sequence ID" value="MQS14905.1"/>
    <property type="molecule type" value="Genomic_DNA"/>
</dbReference>
<comment type="caution">
    <text evidence="2">The sequence shown here is derived from an EMBL/GenBank/DDBJ whole genome shotgun (WGS) entry which is preliminary data.</text>
</comment>
<dbReference type="InterPro" id="IPR010033">
    <property type="entry name" value="HAD_SF_ppase_IIIC"/>
</dbReference>
<dbReference type="OrthoDB" id="323926at2"/>
<dbReference type="RefSeq" id="WP_153464140.1">
    <property type="nucleotide sequence ID" value="NZ_WBOF01000001.1"/>
</dbReference>
<dbReference type="InterPro" id="IPR036514">
    <property type="entry name" value="SGNH_hydro_sf"/>
</dbReference>
<evidence type="ECO:0000259" key="1">
    <source>
        <dbReference type="PROSITE" id="PS51186"/>
    </source>
</evidence>
<dbReference type="InterPro" id="IPR023214">
    <property type="entry name" value="HAD_sf"/>
</dbReference>
<feature type="domain" description="N-acetyltransferase" evidence="1">
    <location>
        <begin position="456"/>
        <end position="604"/>
    </location>
</feature>
<dbReference type="SUPFAM" id="SSF56784">
    <property type="entry name" value="HAD-like"/>
    <property type="match status" value="1"/>
</dbReference>
<organism evidence="2 3">
    <name type="scientific">Streptomyces kaniharaensis</name>
    <dbReference type="NCBI Taxonomy" id="212423"/>
    <lineage>
        <taxon>Bacteria</taxon>
        <taxon>Bacillati</taxon>
        <taxon>Actinomycetota</taxon>
        <taxon>Actinomycetes</taxon>
        <taxon>Kitasatosporales</taxon>
        <taxon>Streptomycetaceae</taxon>
        <taxon>Streptomyces</taxon>
    </lineage>
</organism>
<dbReference type="InterPro" id="IPR036412">
    <property type="entry name" value="HAD-like_sf"/>
</dbReference>
<dbReference type="Proteomes" id="UP000450000">
    <property type="component" value="Unassembled WGS sequence"/>
</dbReference>
<dbReference type="Gene3D" id="3.40.50.1110">
    <property type="entry name" value="SGNH hydrolase"/>
    <property type="match status" value="1"/>
</dbReference>
<dbReference type="PROSITE" id="PS51186">
    <property type="entry name" value="GNAT"/>
    <property type="match status" value="1"/>
</dbReference>
<dbReference type="AlphaFoldDB" id="A0A6N7KVW5"/>
<sequence length="639" mass="69563">MTTALARLRELRAQGLLEREYPAVAGLLADEALAADPDELHRAGRLLAGLDPDAVLAACPGMETVTVAITGQSTVAGLVDPLTAELARHGVLLRPLLGDHGAYRYDLTEPGGRFHGVDRDLALCLLDQETVFARLPAVWRPADVERAAAEVLAELAVIAAAEPGTLVLNTVPLTRRYSHQLIDRHARTQLALRWREFNSGLLRFADEHPGVQVIDLDPLVAETGPVHDPRLAVYAGAQYTEPLLAGYAREVAHLVRALRGLARKCLVVDLDQTLWDGVLGDDGPEGVAAAGTLRGEAFGAFQRVVKQLGSQGVLLAVSSKNDPDRVAEVLRDHPDLVLRGEDFVRVRANWEPKDGNLLEIAGSLGIAPGALVFADDSPAERARVRHGAPEIALVPLDDEPALHVTRLLADGWFDCPRLTEEDLDRTRQYRLDGERERLRERAGGEAGFLRELRVGVELAPAGRHEYERFAQLTQRTNQFNVAGLRLTAAQLELRCADPRSLVLAARTSDRFGSNGLVGAVLGRWDGDGLHLENVWLSCRVFSRGIEQACLAAVLAEARSRGAAAVHAWYRPTPKNARTRGFYPSLGFATVEEHPDRVLFRHDLGGELPEIPAHISMTSGETVPSFVRDTSEGSESEEAR</sequence>
<proteinExistence type="predicted"/>
<accession>A0A6N7KVW5</accession>
<evidence type="ECO:0000313" key="2">
    <source>
        <dbReference type="EMBL" id="MQS14905.1"/>
    </source>
</evidence>
<reference evidence="2 3" key="1">
    <citation type="submission" date="2019-09" db="EMBL/GenBank/DDBJ databases">
        <title>Genome Sequences of Streptomyces kaniharaensis ATCC 21070.</title>
        <authorList>
            <person name="Zhu W."/>
            <person name="De Crecy-Lagard V."/>
            <person name="Richards N.G."/>
        </authorList>
    </citation>
    <scope>NUCLEOTIDE SEQUENCE [LARGE SCALE GENOMIC DNA]</scope>
    <source>
        <strain evidence="2 3">SF-557</strain>
    </source>
</reference>
<dbReference type="GO" id="GO:0016747">
    <property type="term" value="F:acyltransferase activity, transferring groups other than amino-acyl groups"/>
    <property type="evidence" value="ECO:0007669"/>
    <property type="project" value="InterPro"/>
</dbReference>
<dbReference type="Gene3D" id="3.40.50.1000">
    <property type="entry name" value="HAD superfamily/HAD-like"/>
    <property type="match status" value="1"/>
</dbReference>
<dbReference type="NCBIfam" id="TIGR01681">
    <property type="entry name" value="HAD-SF-IIIC"/>
    <property type="match status" value="1"/>
</dbReference>
<protein>
    <submittedName>
        <fullName evidence="2">HAD-IIIC family phosphatase</fullName>
    </submittedName>
</protein>
<dbReference type="NCBIfam" id="TIGR01686">
    <property type="entry name" value="FkbH"/>
    <property type="match status" value="1"/>
</dbReference>
<gene>
    <name evidence="2" type="ORF">F7Q99_22235</name>
</gene>
<dbReference type="InterPro" id="IPR016181">
    <property type="entry name" value="Acyl_CoA_acyltransferase"/>
</dbReference>
<keyword evidence="3" id="KW-1185">Reference proteome</keyword>
<dbReference type="InterPro" id="IPR010037">
    <property type="entry name" value="FkbH_domain"/>
</dbReference>
<dbReference type="SUPFAM" id="SSF55729">
    <property type="entry name" value="Acyl-CoA N-acyltransferases (Nat)"/>
    <property type="match status" value="1"/>
</dbReference>